<organism evidence="6 7">
    <name type="scientific">Azorhizobium caulinodans (strain ATCC 43989 / DSM 5975 / JCM 20966 / LMG 6465 / NBRC 14845 / NCIMB 13405 / ORS 571)</name>
    <dbReference type="NCBI Taxonomy" id="438753"/>
    <lineage>
        <taxon>Bacteria</taxon>
        <taxon>Pseudomonadati</taxon>
        <taxon>Pseudomonadota</taxon>
        <taxon>Alphaproteobacteria</taxon>
        <taxon>Hyphomicrobiales</taxon>
        <taxon>Xanthobacteraceae</taxon>
        <taxon>Azorhizobium</taxon>
    </lineage>
</organism>
<dbReference type="GO" id="GO:0003700">
    <property type="term" value="F:DNA-binding transcription factor activity"/>
    <property type="evidence" value="ECO:0007669"/>
    <property type="project" value="TreeGrafter"/>
</dbReference>
<reference evidence="6 7" key="6">
    <citation type="journal article" date="2011" name="Appl. Environ. Microbiol.">
        <title>Involvement of the azorhizobial chromosome partition gene (parA) in the onset of bacteroid differentiation during Sesbania rostrata stem nodule development.</title>
        <authorList>
            <person name="Liu CT."/>
            <person name="Lee KB."/>
            <person name="Wang YS."/>
            <person name="Peng MH."/>
            <person name="Lee KT."/>
            <person name="Suzuki S."/>
            <person name="Suzuki T."/>
            <person name="Oyaizu H."/>
        </authorList>
    </citation>
    <scope>NUCLEOTIDE SEQUENCE [LARGE SCALE GENOMIC DNA]</scope>
    <source>
        <strain evidence="7">ATCC 43989 / DSM 5975 / JCM 20966 / LMG 6465 / NBRC 14845 / NCIMB 13405 / ORS 571</strain>
    </source>
</reference>
<evidence type="ECO:0000256" key="2">
    <source>
        <dbReference type="ARBA" id="ARBA00023125"/>
    </source>
</evidence>
<reference evidence="6 7" key="4">
    <citation type="journal article" date="2009" name="Appl. Environ. Microbiol.">
        <title>Comparative genome-wide transcriptional profiling of Azorhizobium caulinodans ORS571 grown under free-living and symbiotic conditions.</title>
        <authorList>
            <person name="Tsukada S."/>
            <person name="Aono T."/>
            <person name="Akiba N."/>
            <person name="Lee KB."/>
            <person name="Liu CT."/>
            <person name="Toyazaki H."/>
            <person name="Oyaizu H."/>
        </authorList>
    </citation>
    <scope>NUCLEOTIDE SEQUENCE [LARGE SCALE GENOMIC DNA]</scope>
    <source>
        <strain evidence="7">ATCC 43989 / DSM 5975 / JCM 20966 / LMG 6465 / NBRC 14845 / NCIMB 13405 / ORS 571</strain>
    </source>
</reference>
<dbReference type="eggNOG" id="COG1609">
    <property type="taxonomic scope" value="Bacteria"/>
</dbReference>
<keyword evidence="1" id="KW-0805">Transcription regulation</keyword>
<evidence type="ECO:0000256" key="1">
    <source>
        <dbReference type="ARBA" id="ARBA00023015"/>
    </source>
</evidence>
<evidence type="ECO:0000313" key="7">
    <source>
        <dbReference type="Proteomes" id="UP000000270"/>
    </source>
</evidence>
<keyword evidence="7" id="KW-1185">Reference proteome</keyword>
<dbReference type="InterPro" id="IPR000843">
    <property type="entry name" value="HTH_LacI"/>
</dbReference>
<feature type="compositionally biased region" description="Polar residues" evidence="4">
    <location>
        <begin position="353"/>
        <end position="364"/>
    </location>
</feature>
<evidence type="ECO:0000313" key="6">
    <source>
        <dbReference type="EMBL" id="BAF86779.1"/>
    </source>
</evidence>
<dbReference type="PROSITE" id="PS50932">
    <property type="entry name" value="HTH_LACI_2"/>
    <property type="match status" value="1"/>
</dbReference>
<dbReference type="PANTHER" id="PTHR30146">
    <property type="entry name" value="LACI-RELATED TRANSCRIPTIONAL REPRESSOR"/>
    <property type="match status" value="1"/>
</dbReference>
<dbReference type="SUPFAM" id="SSF47413">
    <property type="entry name" value="lambda repressor-like DNA-binding domains"/>
    <property type="match status" value="1"/>
</dbReference>
<proteinExistence type="predicted"/>
<name>A8IQG8_AZOC5</name>
<dbReference type="RefSeq" id="WP_012169312.1">
    <property type="nucleotide sequence ID" value="NC_009937.1"/>
</dbReference>
<dbReference type="Gene3D" id="1.10.260.40">
    <property type="entry name" value="lambda repressor-like DNA-binding domains"/>
    <property type="match status" value="1"/>
</dbReference>
<reference evidence="6 7" key="3">
    <citation type="journal article" date="2008" name="BMC Genomics">
        <title>The genome of the versatile nitrogen fixer Azorhizobium caulinodans ORS571.</title>
        <authorList>
            <person name="Lee KB."/>
            <person name="Backer P.D."/>
            <person name="Aono T."/>
            <person name="Liu CT."/>
            <person name="Suzuki S."/>
            <person name="Suzuki T."/>
            <person name="Kaneko T."/>
            <person name="Yamada M."/>
            <person name="Tabata S."/>
            <person name="Kupfer D.M."/>
            <person name="Najar F.Z."/>
            <person name="Wiley G.B."/>
            <person name="Roe B."/>
            <person name="Binnewies T.T."/>
            <person name="Ussery D.W."/>
            <person name="D'Haeze W."/>
            <person name="Herder J.D."/>
            <person name="Gevers D."/>
            <person name="Vereecke D."/>
            <person name="Holsters M."/>
            <person name="Oyaizu H."/>
        </authorList>
    </citation>
    <scope>NUCLEOTIDE SEQUENCE [LARGE SCALE GENOMIC DNA]</scope>
    <source>
        <strain evidence="7">ATCC 43989 / DSM 5975 / JCM 20966 / LMG 6465 / NBRC 14845 / NCIMB 13405 / ORS 571</strain>
    </source>
</reference>
<keyword evidence="2" id="KW-0238">DNA-binding</keyword>
<dbReference type="HOGENOM" id="CLU_037628_6_0_5"/>
<dbReference type="Proteomes" id="UP000000270">
    <property type="component" value="Chromosome"/>
</dbReference>
<feature type="region of interest" description="Disordered" evidence="4">
    <location>
        <begin position="334"/>
        <end position="364"/>
    </location>
</feature>
<dbReference type="EMBL" id="AP009384">
    <property type="protein sequence ID" value="BAF86779.1"/>
    <property type="molecule type" value="Genomic_DNA"/>
</dbReference>
<dbReference type="STRING" id="438753.AZC_0781"/>
<dbReference type="KEGG" id="azc:AZC_0781"/>
<dbReference type="PANTHER" id="PTHR30146:SF138">
    <property type="entry name" value="TRANSCRIPTIONAL REGULATORY PROTEIN"/>
    <property type="match status" value="1"/>
</dbReference>
<dbReference type="CDD" id="cd01392">
    <property type="entry name" value="HTH_LacI"/>
    <property type="match status" value="1"/>
</dbReference>
<protein>
    <submittedName>
        <fullName evidence="6">Regulatory protein</fullName>
    </submittedName>
</protein>
<dbReference type="SUPFAM" id="SSF53822">
    <property type="entry name" value="Periplasmic binding protein-like I"/>
    <property type="match status" value="1"/>
</dbReference>
<accession>A8IQG8</accession>
<dbReference type="Pfam" id="PF13377">
    <property type="entry name" value="Peripla_BP_3"/>
    <property type="match status" value="1"/>
</dbReference>
<keyword evidence="3" id="KW-0804">Transcription</keyword>
<gene>
    <name evidence="6" type="primary">lacI</name>
    <name evidence="6" type="ordered locus">AZC_0781</name>
</gene>
<evidence type="ECO:0000256" key="4">
    <source>
        <dbReference type="SAM" id="MobiDB-lite"/>
    </source>
</evidence>
<dbReference type="InterPro" id="IPR046335">
    <property type="entry name" value="LacI/GalR-like_sensor"/>
</dbReference>
<reference evidence="7" key="2">
    <citation type="submission" date="2007-04" db="EMBL/GenBank/DDBJ databases">
        <title>Complete genome sequence of the nitrogen-fixing bacterium Azorhizobium caulinodans ORS571.</title>
        <authorList>
            <person name="Lee K.B."/>
            <person name="Backer P.D."/>
            <person name="Aono T."/>
            <person name="Liu C.T."/>
            <person name="Suzuki S."/>
            <person name="Suzuki T."/>
            <person name="Kaneko T."/>
            <person name="Yamada M."/>
            <person name="Tabata S."/>
            <person name="Kupfer D.M."/>
            <person name="Najar F.Z."/>
            <person name="Wiley G.B."/>
            <person name="Roe B."/>
            <person name="Binnewies T."/>
            <person name="Ussery D."/>
            <person name="Vereecke D."/>
            <person name="Gevers D."/>
            <person name="Holsters M."/>
            <person name="Oyaizu H."/>
        </authorList>
    </citation>
    <scope>NUCLEOTIDE SEQUENCE [LARGE SCALE GENOMIC DNA]</scope>
    <source>
        <strain evidence="7">ATCC 43989 / DSM 5975 / JCM 20966 / LMG 6465 / NBRC 14845 / NCIMB 13405 / ORS 571</strain>
    </source>
</reference>
<dbReference type="InterPro" id="IPR010982">
    <property type="entry name" value="Lambda_DNA-bd_dom_sf"/>
</dbReference>
<feature type="domain" description="HTH lacI-type" evidence="5">
    <location>
        <begin position="5"/>
        <end position="59"/>
    </location>
</feature>
<dbReference type="SMART" id="SM00354">
    <property type="entry name" value="HTH_LACI"/>
    <property type="match status" value="1"/>
</dbReference>
<dbReference type="GO" id="GO:0000976">
    <property type="term" value="F:transcription cis-regulatory region binding"/>
    <property type="evidence" value="ECO:0007669"/>
    <property type="project" value="TreeGrafter"/>
</dbReference>
<reference evidence="6 7" key="5">
    <citation type="journal article" date="2010" name="Appl. Environ. Microbiol.">
        <title>phrR-like gene praR of Azorhizobium caulinodans ORS571 is essential for symbiosis with Sesbania rostrata and is involved in expression of reb genes.</title>
        <authorList>
            <person name="Akiba N."/>
            <person name="Aono T."/>
            <person name="Toyazaki H."/>
            <person name="Sato S."/>
            <person name="Oyaizu H."/>
        </authorList>
    </citation>
    <scope>NUCLEOTIDE SEQUENCE [LARGE SCALE GENOMIC DNA]</scope>
    <source>
        <strain evidence="7">ATCC 43989 / DSM 5975 / JCM 20966 / LMG 6465 / NBRC 14845 / NCIMB 13405 / ORS 571</strain>
    </source>
</reference>
<dbReference type="AlphaFoldDB" id="A8IQG8"/>
<sequence>MPQTVTIRTVAEHAGCSIATVSRVLNGTARTSAEVEARVRAAVAELGFRPSEIGRSLKTLRTRTLGVVIPSLTNPVFAGSVAGMEAEARHRAHTLLLTATDYDAEREWELVGTLVAQRVAGLVLTVADPDNNATLDWLDAERIPYVLVYNEPQGASRASVTVDNAGASRALTQAFLAAGHRRLLFIAGRFSTSDRSRLRHQGYLAAMAAAGLEPEPVLELDYLADTAAHRAALAGLLAGPDRPTGIICSNDLLALSVIAAVREMGLAVPQDVSVAGFDGIAIGRLVTPVLATVDQPTRRMGERAVARLFDLIEGERARTVEHLPFELRAAGTLAPAPHLPPAAPKGRRAATPSPRQTASGKALR</sequence>
<evidence type="ECO:0000259" key="5">
    <source>
        <dbReference type="PROSITE" id="PS50932"/>
    </source>
</evidence>
<dbReference type="Gene3D" id="3.40.50.2300">
    <property type="match status" value="2"/>
</dbReference>
<dbReference type="InterPro" id="IPR028082">
    <property type="entry name" value="Peripla_BP_I"/>
</dbReference>
<evidence type="ECO:0000256" key="3">
    <source>
        <dbReference type="ARBA" id="ARBA00023163"/>
    </source>
</evidence>
<reference evidence="6 7" key="1">
    <citation type="journal article" date="2007" name="Appl. Environ. Microbiol.">
        <title>Rhizobial factors required for stem nodule maturation and maintenance in Sesbania rostrata-Azorhizobium caulinodans ORS571 symbiosis.</title>
        <authorList>
            <person name="Suzuki S."/>
            <person name="Aono T."/>
            <person name="Lee KB."/>
            <person name="Suzuki T."/>
            <person name="Liu CT."/>
            <person name="Miwa H."/>
            <person name="Wakao S."/>
            <person name="Iki T."/>
            <person name="Oyaizu H."/>
        </authorList>
    </citation>
    <scope>NUCLEOTIDE SEQUENCE [LARGE SCALE GENOMIC DNA]</scope>
    <source>
        <strain evidence="7">ATCC 43989 / DSM 5975 / JCM 20966 / LMG 6465 / NBRC 14845 / NCIMB 13405 / ORS 571</strain>
    </source>
</reference>
<dbReference type="Pfam" id="PF00356">
    <property type="entry name" value="LacI"/>
    <property type="match status" value="1"/>
</dbReference>